<accession>A0A382JD11</accession>
<protein>
    <submittedName>
        <fullName evidence="2">Uncharacterized protein</fullName>
    </submittedName>
</protein>
<evidence type="ECO:0000256" key="1">
    <source>
        <dbReference type="SAM" id="MobiDB-lite"/>
    </source>
</evidence>
<sequence length="28" mass="3326">MFDISKKKHKGRNINRITLIRKKNNKGS</sequence>
<reference evidence="2" key="1">
    <citation type="submission" date="2018-05" db="EMBL/GenBank/DDBJ databases">
        <authorList>
            <person name="Lanie J.A."/>
            <person name="Ng W.-L."/>
            <person name="Kazmierczak K.M."/>
            <person name="Andrzejewski T.M."/>
            <person name="Davidsen T.M."/>
            <person name="Wayne K.J."/>
            <person name="Tettelin H."/>
            <person name="Glass J.I."/>
            <person name="Rusch D."/>
            <person name="Podicherti R."/>
            <person name="Tsui H.-C.T."/>
            <person name="Winkler M.E."/>
        </authorList>
    </citation>
    <scope>NUCLEOTIDE SEQUENCE</scope>
</reference>
<dbReference type="AlphaFoldDB" id="A0A382JD11"/>
<dbReference type="EMBL" id="UINC01073055">
    <property type="protein sequence ID" value="SVC09147.1"/>
    <property type="molecule type" value="Genomic_DNA"/>
</dbReference>
<organism evidence="2">
    <name type="scientific">marine metagenome</name>
    <dbReference type="NCBI Taxonomy" id="408172"/>
    <lineage>
        <taxon>unclassified sequences</taxon>
        <taxon>metagenomes</taxon>
        <taxon>ecological metagenomes</taxon>
    </lineage>
</organism>
<name>A0A382JD11_9ZZZZ</name>
<evidence type="ECO:0000313" key="2">
    <source>
        <dbReference type="EMBL" id="SVC09147.1"/>
    </source>
</evidence>
<proteinExistence type="predicted"/>
<gene>
    <name evidence="2" type="ORF">METZ01_LOCUS262001</name>
</gene>
<feature type="region of interest" description="Disordered" evidence="1">
    <location>
        <begin position="1"/>
        <end position="28"/>
    </location>
</feature>